<keyword evidence="3" id="KW-1185">Reference proteome</keyword>
<dbReference type="RefSeq" id="WP_167115946.1">
    <property type="nucleotide sequence ID" value="NZ_JAANOU010000001.1"/>
</dbReference>
<sequence>MTEISADKREGHPPTAYMREDPIMAEVREAPRSASSVLSESTTWTAPGP</sequence>
<reference evidence="2 3" key="1">
    <citation type="submission" date="2020-03" db="EMBL/GenBank/DDBJ databases">
        <title>Sequencing the genomes of 1000 actinobacteria strains.</title>
        <authorList>
            <person name="Klenk H.-P."/>
        </authorList>
    </citation>
    <scope>NUCLEOTIDE SEQUENCE [LARGE SCALE GENOMIC DNA]</scope>
    <source>
        <strain evidence="2 3">DSM 45668</strain>
    </source>
</reference>
<organism evidence="2 3">
    <name type="scientific">Amycolatopsis viridis</name>
    <dbReference type="NCBI Taxonomy" id="185678"/>
    <lineage>
        <taxon>Bacteria</taxon>
        <taxon>Bacillati</taxon>
        <taxon>Actinomycetota</taxon>
        <taxon>Actinomycetes</taxon>
        <taxon>Pseudonocardiales</taxon>
        <taxon>Pseudonocardiaceae</taxon>
        <taxon>Amycolatopsis</taxon>
    </lineage>
</organism>
<dbReference type="EMBL" id="JAANOU010000001">
    <property type="protein sequence ID" value="NIH80944.1"/>
    <property type="molecule type" value="Genomic_DNA"/>
</dbReference>
<evidence type="ECO:0000256" key="1">
    <source>
        <dbReference type="SAM" id="MobiDB-lite"/>
    </source>
</evidence>
<comment type="caution">
    <text evidence="2">The sequence shown here is derived from an EMBL/GenBank/DDBJ whole genome shotgun (WGS) entry which is preliminary data.</text>
</comment>
<accession>A0ABX0SVE4</accession>
<feature type="compositionally biased region" description="Polar residues" evidence="1">
    <location>
        <begin position="33"/>
        <end position="49"/>
    </location>
</feature>
<protein>
    <submittedName>
        <fullName evidence="2">Uncharacterized protein</fullName>
    </submittedName>
</protein>
<evidence type="ECO:0000313" key="2">
    <source>
        <dbReference type="EMBL" id="NIH80944.1"/>
    </source>
</evidence>
<gene>
    <name evidence="2" type="ORF">FHX46_003474</name>
</gene>
<evidence type="ECO:0000313" key="3">
    <source>
        <dbReference type="Proteomes" id="UP000754495"/>
    </source>
</evidence>
<proteinExistence type="predicted"/>
<feature type="region of interest" description="Disordered" evidence="1">
    <location>
        <begin position="1"/>
        <end position="21"/>
    </location>
</feature>
<name>A0ABX0SVE4_9PSEU</name>
<dbReference type="Proteomes" id="UP000754495">
    <property type="component" value="Unassembled WGS sequence"/>
</dbReference>
<feature type="region of interest" description="Disordered" evidence="1">
    <location>
        <begin position="30"/>
        <end position="49"/>
    </location>
</feature>